<feature type="region of interest" description="Disordered" evidence="1">
    <location>
        <begin position="1"/>
        <end position="59"/>
    </location>
</feature>
<protein>
    <submittedName>
        <fullName evidence="2">Uncharacterized protein</fullName>
    </submittedName>
</protein>
<accession>U9T316</accession>
<evidence type="ECO:0000256" key="1">
    <source>
        <dbReference type="SAM" id="MobiDB-lite"/>
    </source>
</evidence>
<reference evidence="2" key="1">
    <citation type="submission" date="2013-07" db="EMBL/GenBank/DDBJ databases">
        <title>The genome of an arbuscular mycorrhizal fungus provides insights into the evolution of the oldest plant symbiosis.</title>
        <authorList>
            <consortium name="DOE Joint Genome Institute"/>
            <person name="Tisserant E."/>
            <person name="Malbreil M."/>
            <person name="Kuo A."/>
            <person name="Kohler A."/>
            <person name="Symeonidi A."/>
            <person name="Balestrini R."/>
            <person name="Charron P."/>
            <person name="Duensing N."/>
            <person name="Frei-dit-Frey N."/>
            <person name="Gianinazzi-Pearson V."/>
            <person name="Gilbert B."/>
            <person name="Handa Y."/>
            <person name="Hijri M."/>
            <person name="Kaul R."/>
            <person name="Kawaguchi M."/>
            <person name="Krajinski F."/>
            <person name="Lammers P."/>
            <person name="Lapierre D."/>
            <person name="Masclaux F.G."/>
            <person name="Murat C."/>
            <person name="Morin E."/>
            <person name="Ndikumana S."/>
            <person name="Pagni M."/>
            <person name="Petitpierre D."/>
            <person name="Requena N."/>
            <person name="Rosikiewicz P."/>
            <person name="Riley R."/>
            <person name="Saito K."/>
            <person name="San Clemente H."/>
            <person name="Shapiro H."/>
            <person name="van Tuinen D."/>
            <person name="Becard G."/>
            <person name="Bonfante P."/>
            <person name="Paszkowski U."/>
            <person name="Shachar-Hill Y."/>
            <person name="Young J.P."/>
            <person name="Sanders I.R."/>
            <person name="Henrissat B."/>
            <person name="Rensing S.A."/>
            <person name="Grigoriev I.V."/>
            <person name="Corradi N."/>
            <person name="Roux C."/>
            <person name="Martin F."/>
        </authorList>
    </citation>
    <scope>NUCLEOTIDE SEQUENCE</scope>
    <source>
        <strain evidence="2">DAOM 197198</strain>
    </source>
</reference>
<proteinExistence type="predicted"/>
<name>U9T316_RHIID</name>
<dbReference type="EMBL" id="KI296222">
    <property type="protein sequence ID" value="ESA01772.1"/>
    <property type="molecule type" value="Genomic_DNA"/>
</dbReference>
<organism evidence="2">
    <name type="scientific">Rhizophagus irregularis (strain DAOM 181602 / DAOM 197198 / MUCL 43194)</name>
    <name type="common">Arbuscular mycorrhizal fungus</name>
    <name type="synonym">Glomus intraradices</name>
    <dbReference type="NCBI Taxonomy" id="747089"/>
    <lineage>
        <taxon>Eukaryota</taxon>
        <taxon>Fungi</taxon>
        <taxon>Fungi incertae sedis</taxon>
        <taxon>Mucoromycota</taxon>
        <taxon>Glomeromycotina</taxon>
        <taxon>Glomeromycetes</taxon>
        <taxon>Glomerales</taxon>
        <taxon>Glomeraceae</taxon>
        <taxon>Rhizophagus</taxon>
    </lineage>
</organism>
<gene>
    <name evidence="2" type="ORF">GLOINDRAFT_7179</name>
</gene>
<dbReference type="AlphaFoldDB" id="U9T316"/>
<dbReference type="HOGENOM" id="CLU_2962016_0_0_1"/>
<feature type="compositionally biased region" description="Basic and acidic residues" evidence="1">
    <location>
        <begin position="9"/>
        <end position="51"/>
    </location>
</feature>
<sequence>MSRPGRPNVQKEGKGRERERRKGKERTKERERERTREKEIGKWERMRSVGKKEKKLKKA</sequence>
<evidence type="ECO:0000313" key="2">
    <source>
        <dbReference type="EMBL" id="ESA01772.1"/>
    </source>
</evidence>